<comment type="caution">
    <text evidence="1">The sequence shown here is derived from an EMBL/GenBank/DDBJ whole genome shotgun (WGS) entry which is preliminary data.</text>
</comment>
<dbReference type="Gene3D" id="3.30.70.2360">
    <property type="match status" value="1"/>
</dbReference>
<reference evidence="2" key="1">
    <citation type="submission" date="2023-07" db="EMBL/GenBank/DDBJ databases">
        <title>Structural and functional analysis of rice phyllospheric bacteria for their antimicrobial properties and defense elicitation against blast disease.</title>
        <authorList>
            <person name="Sahu K.P."/>
            <person name="Asharani P."/>
            <person name="Kumar M."/>
            <person name="Reddy B."/>
            <person name="Kumar A."/>
        </authorList>
    </citation>
    <scope>NUCLEOTIDE SEQUENCE [LARGE SCALE GENOMIC DNA]</scope>
    <source>
        <strain evidence="2">OsEp_Plm_30P10</strain>
    </source>
</reference>
<name>A0ABU5LFZ3_9GAMM</name>
<dbReference type="InterPro" id="IPR022597">
    <property type="entry name" value="GhoS"/>
</dbReference>
<sequence>MSDQTLTRYIVTLHYHEHGLRDLQSLNSAMVNAGYSTTLHDEQGHPHELGTNSFGIVSALSEQEVATQASGVAAVALHQQPEAEVTTLEAFLKAHASRE</sequence>
<evidence type="ECO:0000313" key="2">
    <source>
        <dbReference type="Proteomes" id="UP001288620"/>
    </source>
</evidence>
<evidence type="ECO:0000313" key="1">
    <source>
        <dbReference type="EMBL" id="MDZ7278631.1"/>
    </source>
</evidence>
<dbReference type="InterPro" id="IPR038241">
    <property type="entry name" value="GhoS_sf"/>
</dbReference>
<dbReference type="EMBL" id="JAOBTT010000001">
    <property type="protein sequence ID" value="MDZ7278631.1"/>
    <property type="molecule type" value="Genomic_DNA"/>
</dbReference>
<gene>
    <name evidence="1" type="primary">ghoS</name>
    <name evidence="1" type="ORF">N4G40_10155</name>
</gene>
<protein>
    <submittedName>
        <fullName evidence="1">Type V toxin-antitoxin system endoribonuclease antitoxin GhoS</fullName>
    </submittedName>
</protein>
<dbReference type="Pfam" id="PF11080">
    <property type="entry name" value="GhoS"/>
    <property type="match status" value="1"/>
</dbReference>
<keyword evidence="2" id="KW-1185">Reference proteome</keyword>
<dbReference type="RefSeq" id="WP_322542587.1">
    <property type="nucleotide sequence ID" value="NZ_JAOBTT010000001.1"/>
</dbReference>
<organism evidence="1 2">
    <name type="scientific">Pantoea eucrina</name>
    <dbReference type="NCBI Taxonomy" id="472693"/>
    <lineage>
        <taxon>Bacteria</taxon>
        <taxon>Pseudomonadati</taxon>
        <taxon>Pseudomonadota</taxon>
        <taxon>Gammaproteobacteria</taxon>
        <taxon>Enterobacterales</taxon>
        <taxon>Erwiniaceae</taxon>
        <taxon>Pantoea</taxon>
    </lineage>
</organism>
<dbReference type="Proteomes" id="UP001288620">
    <property type="component" value="Unassembled WGS sequence"/>
</dbReference>
<accession>A0ABU5LFZ3</accession>
<proteinExistence type="predicted"/>